<accession>A0A0K2SGJ0</accession>
<protein>
    <recommendedName>
        <fullName evidence="4">Thiol-disulfide oxidoreductase</fullName>
    </recommendedName>
</protein>
<evidence type="ECO:0000313" key="3">
    <source>
        <dbReference type="Proteomes" id="UP000065807"/>
    </source>
</evidence>
<evidence type="ECO:0000313" key="2">
    <source>
        <dbReference type="EMBL" id="BAS26221.1"/>
    </source>
</evidence>
<feature type="chain" id="PRO_5038595822" description="Thiol-disulfide oxidoreductase" evidence="1">
    <location>
        <begin position="20"/>
        <end position="443"/>
    </location>
</feature>
<evidence type="ECO:0000256" key="1">
    <source>
        <dbReference type="SAM" id="SignalP"/>
    </source>
</evidence>
<evidence type="ECO:0008006" key="4">
    <source>
        <dbReference type="Google" id="ProtNLM"/>
    </source>
</evidence>
<reference evidence="3" key="1">
    <citation type="submission" date="2015-07" db="EMBL/GenBank/DDBJ databases">
        <title>Complete genome sequence and phylogenetic analysis of Limnochorda pilosa.</title>
        <authorList>
            <person name="Watanabe M."/>
            <person name="Kojima H."/>
            <person name="Fukui M."/>
        </authorList>
    </citation>
    <scope>NUCLEOTIDE SEQUENCE [LARGE SCALE GENOMIC DNA]</scope>
    <source>
        <strain evidence="3">HC45</strain>
    </source>
</reference>
<keyword evidence="1" id="KW-0732">Signal</keyword>
<dbReference type="STRING" id="1555112.LIP_0364"/>
<dbReference type="KEGG" id="lpil:LIP_0364"/>
<proteinExistence type="predicted"/>
<organism evidence="2 3">
    <name type="scientific">Limnochorda pilosa</name>
    <dbReference type="NCBI Taxonomy" id="1555112"/>
    <lineage>
        <taxon>Bacteria</taxon>
        <taxon>Bacillati</taxon>
        <taxon>Bacillota</taxon>
        <taxon>Limnochordia</taxon>
        <taxon>Limnochordales</taxon>
        <taxon>Limnochordaceae</taxon>
        <taxon>Limnochorda</taxon>
    </lineage>
</organism>
<dbReference type="Proteomes" id="UP000065807">
    <property type="component" value="Chromosome"/>
</dbReference>
<sequence>MTRTRIALAACMAAALLEAAVVSGSSGTDVAGERSVGQESHEVWIYNPAGIRPDGQYVDELLSATMREMGLSKPPMAGQFPKARVERMTVESDVLDEVNRLFYERGWSDGLPIVPPTAQRVAEMLRGADLSPDVVVATLPPMGGQATIEKIAVNAVMAGCRPVDMPLLIAATEALADPAFDLRGLATTTSPDTPMVIVSGPIVSQLGLNAGTNALGRGWRGNAVVGRALHLIVQNIGGSWPGVTDLSCLGYPGDFTMVLAENAEASPWAPFHTDLGFSKRANVVSVVGAEGTHNILGIGQGTRGFMKLVAAHLAGMDRPIRSVVVLIVAQDTAQQLAEEGWTPKSMRAFIQDNAAIPFYVYKERFIDTGMARRVPDWVHQTQSPDELIPTPLIEQMLILVSGGPGEKSMVVPGWPAGSMVSREIRLPWNWDELVEAYVPDYDR</sequence>
<dbReference type="AlphaFoldDB" id="A0A0K2SGJ0"/>
<gene>
    <name evidence="2" type="ORF">LIP_0364</name>
</gene>
<feature type="signal peptide" evidence="1">
    <location>
        <begin position="1"/>
        <end position="19"/>
    </location>
</feature>
<keyword evidence="3" id="KW-1185">Reference proteome</keyword>
<dbReference type="EMBL" id="AP014924">
    <property type="protein sequence ID" value="BAS26221.1"/>
    <property type="molecule type" value="Genomic_DNA"/>
</dbReference>
<reference evidence="3" key="2">
    <citation type="journal article" date="2016" name="Int. J. Syst. Evol. Microbiol.">
        <title>Complete genome sequence and cell structure of Limnochorda pilosa, a Gram-negative spore-former within the phylum Firmicutes.</title>
        <authorList>
            <person name="Watanabe M."/>
            <person name="Kojima H."/>
            <person name="Fukui M."/>
        </authorList>
    </citation>
    <scope>NUCLEOTIDE SEQUENCE [LARGE SCALE GENOMIC DNA]</scope>
    <source>
        <strain evidence="3">HC45</strain>
    </source>
</reference>
<name>A0A0K2SGJ0_LIMPI</name>